<comment type="similarity">
    <text evidence="1 2">Belongs to the small heat shock protein (HSP20) family.</text>
</comment>
<dbReference type="OrthoDB" id="1806521at2"/>
<dbReference type="RefSeq" id="WP_013489275.1">
    <property type="nucleotide sequence ID" value="NC_014829.1"/>
</dbReference>
<dbReference type="EMBL" id="CP002394">
    <property type="protein sequence ID" value="ADU30942.1"/>
    <property type="molecule type" value="Genomic_DNA"/>
</dbReference>
<proteinExistence type="inferred from homology"/>
<dbReference type="Pfam" id="PF00011">
    <property type="entry name" value="HSP20"/>
    <property type="match status" value="1"/>
</dbReference>
<dbReference type="InterPro" id="IPR002068">
    <property type="entry name" value="A-crystallin/Hsp20_dom"/>
</dbReference>
<dbReference type="AlphaFoldDB" id="E6TUQ2"/>
<dbReference type="PROSITE" id="PS01031">
    <property type="entry name" value="SHSP"/>
    <property type="match status" value="1"/>
</dbReference>
<gene>
    <name evidence="4" type="ordered locus">Bcell_2687</name>
</gene>
<evidence type="ECO:0000256" key="2">
    <source>
        <dbReference type="RuleBase" id="RU003616"/>
    </source>
</evidence>
<keyword evidence="5" id="KW-1185">Reference proteome</keyword>
<dbReference type="SUPFAM" id="SSF49764">
    <property type="entry name" value="HSP20-like chaperones"/>
    <property type="match status" value="1"/>
</dbReference>
<evidence type="ECO:0000313" key="4">
    <source>
        <dbReference type="EMBL" id="ADU30942.1"/>
    </source>
</evidence>
<feature type="domain" description="SHSP" evidence="3">
    <location>
        <begin position="36"/>
        <end position="144"/>
    </location>
</feature>
<accession>E6TUQ2</accession>
<dbReference type="Proteomes" id="UP000001401">
    <property type="component" value="Chromosome"/>
</dbReference>
<protein>
    <submittedName>
        <fullName evidence="4">Heat shock protein Hsp20</fullName>
    </submittedName>
</protein>
<dbReference type="InterPro" id="IPR031107">
    <property type="entry name" value="Small_HSP"/>
</dbReference>
<dbReference type="HOGENOM" id="CLU_046737_8_3_9"/>
<evidence type="ECO:0000256" key="1">
    <source>
        <dbReference type="PROSITE-ProRule" id="PRU00285"/>
    </source>
</evidence>
<dbReference type="InterPro" id="IPR008978">
    <property type="entry name" value="HSP20-like_chaperone"/>
</dbReference>
<reference evidence="4 5" key="1">
    <citation type="submission" date="2010-12" db="EMBL/GenBank/DDBJ databases">
        <title>Complete sequence of Bacillus cellulosilyticus DSM 2522.</title>
        <authorList>
            <consortium name="US DOE Joint Genome Institute"/>
            <person name="Lucas S."/>
            <person name="Copeland A."/>
            <person name="Lapidus A."/>
            <person name="Cheng J.-F."/>
            <person name="Bruce D."/>
            <person name="Goodwin L."/>
            <person name="Pitluck S."/>
            <person name="Chertkov O."/>
            <person name="Detter J.C."/>
            <person name="Han C."/>
            <person name="Tapia R."/>
            <person name="Land M."/>
            <person name="Hauser L."/>
            <person name="Jeffries C."/>
            <person name="Kyrpides N."/>
            <person name="Ivanova N."/>
            <person name="Mikhailova N."/>
            <person name="Brumm P."/>
            <person name="Mead D."/>
            <person name="Woyke T."/>
        </authorList>
    </citation>
    <scope>NUCLEOTIDE SEQUENCE [LARGE SCALE GENOMIC DNA]</scope>
    <source>
        <strain evidence="5">ATCC 21833 / DSM 2522 / FERM P-1141 / JCM 9156 / N-4</strain>
    </source>
</reference>
<evidence type="ECO:0000259" key="3">
    <source>
        <dbReference type="PROSITE" id="PS01031"/>
    </source>
</evidence>
<name>E6TUQ2_EVAC2</name>
<sequence length="144" mass="17080">MMNQDNKKNSLQPFRERPFGDILQSIDSFFQDAVKHLKAPRFIPIYQYETEQEYIVEAELPGVNKEQLTLDIYHNYIKISILSEEIIREENDKEQIVKQSSRFERSERVVELPFAVNESEVKAKLQDGLLKIRIPNKRKKIKID</sequence>
<dbReference type="Gene3D" id="2.60.40.790">
    <property type="match status" value="1"/>
</dbReference>
<dbReference type="PANTHER" id="PTHR11527">
    <property type="entry name" value="HEAT-SHOCK PROTEIN 20 FAMILY MEMBER"/>
    <property type="match status" value="1"/>
</dbReference>
<dbReference type="CDD" id="cd06464">
    <property type="entry name" value="ACD_sHsps-like"/>
    <property type="match status" value="1"/>
</dbReference>
<evidence type="ECO:0000313" key="5">
    <source>
        <dbReference type="Proteomes" id="UP000001401"/>
    </source>
</evidence>
<dbReference type="STRING" id="649639.Bcell_2687"/>
<organism evidence="4 5">
    <name type="scientific">Evansella cellulosilytica (strain ATCC 21833 / DSM 2522 / FERM P-1141 / JCM 9156 / N-4)</name>
    <name type="common">Bacillus cellulosilyticus</name>
    <dbReference type="NCBI Taxonomy" id="649639"/>
    <lineage>
        <taxon>Bacteria</taxon>
        <taxon>Bacillati</taxon>
        <taxon>Bacillota</taxon>
        <taxon>Bacilli</taxon>
        <taxon>Bacillales</taxon>
        <taxon>Bacillaceae</taxon>
        <taxon>Evansella</taxon>
    </lineage>
</organism>
<dbReference type="KEGG" id="bco:Bcell_2687"/>
<dbReference type="eggNOG" id="COG0071">
    <property type="taxonomic scope" value="Bacteria"/>
</dbReference>
<keyword evidence="4" id="KW-0346">Stress response</keyword>